<keyword evidence="13" id="KW-0072">Autophagy</keyword>
<evidence type="ECO:0000313" key="21">
    <source>
        <dbReference type="Proteomes" id="UP000275078"/>
    </source>
</evidence>
<dbReference type="GO" id="GO:0034727">
    <property type="term" value="P:piecemeal microautophagy of the nucleus"/>
    <property type="evidence" value="ECO:0007669"/>
    <property type="project" value="TreeGrafter"/>
</dbReference>
<evidence type="ECO:0000256" key="11">
    <source>
        <dbReference type="ARBA" id="ARBA00022968"/>
    </source>
</evidence>
<dbReference type="SUPFAM" id="SSF53474">
    <property type="entry name" value="alpha/beta-Hydrolases"/>
    <property type="match status" value="1"/>
</dbReference>
<dbReference type="GO" id="GO:0046461">
    <property type="term" value="P:neutral lipid catabolic process"/>
    <property type="evidence" value="ECO:0007669"/>
    <property type="project" value="TreeGrafter"/>
</dbReference>
<sequence>MYGGSSPRSDSHASLCPSIGKTTTRLLLSFLALSSITTSVSAAHENALPIMPHLPVIPGATTPGSSNEGQLSFSLRHILHHGTHKYPGLLRRHDVGPADKIWVEDEGGTPKAPPKFKAKAMMKPIQRLQDRSRASIETYFHMRRFNQMGPSDFPVSAWVEEEITQPNITDKESVIALAKMAADAYVEVPRTEDWLEAGAPWNVTGDFGWEDDGLRGHVFVDDTNTTLVIGVKGTSIAIFEGPTTGKDKINDKINDNLLFSCCCARVGALWSTVCDCYSGTSYTCNSVCLKDALNEEDKYYAASRNLYYNITAMYPNIKNVWVVGHSLGGSLSSLMGQTFGIPAVAFQAPGEALASSRLGLPAPPAKGDGKRGKNKFASALNGIYHFGHTADPIFMGTCNGLGSGCSLAGYAMETHCHAGHECVYDVVNDHNWRVGLGYHRIQVVIRDVLEKYDTVAACMVEPDCIDCFNWKFIDGNEPIPEPPTTTTKVTTTTSCTSKGWWGCLDPTTTTTATTNPPTTTTTTSDPTTTTSTSTSTTSCTSYGWFGNCLDPVPTTTTPPSSNTEAPTTTAITTTTTSTACEHYGWWGGCLDEKEPSKTNSPPPSTSTQSCEHPGWFGGCNDPLPTTTVSTPPPASPTDTGKNEPQFPEDEANTECSWFWYALGYCKTKEHGPVLKQPSSRLTDNEDL</sequence>
<keyword evidence="14" id="KW-0443">Lipid metabolism</keyword>
<dbReference type="STRING" id="1160509.A0A3N4IBZ4"/>
<keyword evidence="12" id="KW-1133">Transmembrane helix</keyword>
<feature type="chain" id="PRO_5018296318" description="triacylglycerol lipase" evidence="19">
    <location>
        <begin position="43"/>
        <end position="687"/>
    </location>
</feature>
<protein>
    <recommendedName>
        <fullName evidence="6">triacylglycerol lipase</fullName>
        <ecNumber evidence="6">3.1.1.3</ecNumber>
    </recommendedName>
    <alternativeName>
        <fullName evidence="17">Autophagy-related protein 15</fullName>
    </alternativeName>
</protein>
<dbReference type="GO" id="GO:0004806">
    <property type="term" value="F:triacylglycerol lipase activity"/>
    <property type="evidence" value="ECO:0007669"/>
    <property type="project" value="UniProtKB-EC"/>
</dbReference>
<accession>A0A3N4IBZ4</accession>
<keyword evidence="19" id="KW-0732">Signal</keyword>
<evidence type="ECO:0000256" key="16">
    <source>
        <dbReference type="ARBA" id="ARBA00023180"/>
    </source>
</evidence>
<name>A0A3N4IBZ4_ASCIM</name>
<dbReference type="AlphaFoldDB" id="A0A3N4IBZ4"/>
<keyword evidence="9 20" id="KW-0378">Hydrolase</keyword>
<evidence type="ECO:0000256" key="4">
    <source>
        <dbReference type="ARBA" id="ARBA00010701"/>
    </source>
</evidence>
<dbReference type="GO" id="GO:0034496">
    <property type="term" value="P:multivesicular body membrane disassembly"/>
    <property type="evidence" value="ECO:0007669"/>
    <property type="project" value="TreeGrafter"/>
</dbReference>
<dbReference type="GO" id="GO:0006660">
    <property type="term" value="P:phosphatidylserine catabolic process"/>
    <property type="evidence" value="ECO:0007669"/>
    <property type="project" value="TreeGrafter"/>
</dbReference>
<evidence type="ECO:0000256" key="8">
    <source>
        <dbReference type="ARBA" id="ARBA00022753"/>
    </source>
</evidence>
<evidence type="ECO:0000256" key="10">
    <source>
        <dbReference type="ARBA" id="ARBA00022963"/>
    </source>
</evidence>
<dbReference type="InterPro" id="IPR029058">
    <property type="entry name" value="AB_hydrolase_fold"/>
</dbReference>
<evidence type="ECO:0000256" key="1">
    <source>
        <dbReference type="ARBA" id="ARBA00001024"/>
    </source>
</evidence>
<dbReference type="EC" id="3.1.1.3" evidence="6"/>
<evidence type="ECO:0000256" key="18">
    <source>
        <dbReference type="SAM" id="MobiDB-lite"/>
    </source>
</evidence>
<comment type="similarity">
    <text evidence="4">Belongs to the AB hydrolase superfamily. Lipase family.</text>
</comment>
<feature type="region of interest" description="Disordered" evidence="18">
    <location>
        <begin position="508"/>
        <end position="535"/>
    </location>
</feature>
<evidence type="ECO:0000256" key="5">
    <source>
        <dbReference type="ARBA" id="ARBA00011137"/>
    </source>
</evidence>
<evidence type="ECO:0000313" key="20">
    <source>
        <dbReference type="EMBL" id="RPA83623.1"/>
    </source>
</evidence>
<keyword evidence="8" id="KW-0967">Endosome</keyword>
<dbReference type="PANTHER" id="PTHR47175:SF2">
    <property type="entry name" value="LIPASE ATG15-RELATED"/>
    <property type="match status" value="1"/>
</dbReference>
<feature type="region of interest" description="Disordered" evidence="18">
    <location>
        <begin position="553"/>
        <end position="572"/>
    </location>
</feature>
<dbReference type="InterPro" id="IPR050805">
    <property type="entry name" value="ATG15_Lipase"/>
</dbReference>
<keyword evidence="16" id="KW-0325">Glycoprotein</keyword>
<comment type="catalytic activity">
    <reaction evidence="1">
        <text>a triacylglycerol + H2O = a diacylglycerol + a fatty acid + H(+)</text>
        <dbReference type="Rhea" id="RHEA:12044"/>
        <dbReference type="ChEBI" id="CHEBI:15377"/>
        <dbReference type="ChEBI" id="CHEBI:15378"/>
        <dbReference type="ChEBI" id="CHEBI:17855"/>
        <dbReference type="ChEBI" id="CHEBI:18035"/>
        <dbReference type="ChEBI" id="CHEBI:28868"/>
        <dbReference type="EC" id="3.1.1.3"/>
    </reaction>
</comment>
<dbReference type="PANTHER" id="PTHR47175">
    <property type="entry name" value="LIPASE ATG15-RELATED"/>
    <property type="match status" value="1"/>
</dbReference>
<reference evidence="20 21" key="1">
    <citation type="journal article" date="2018" name="Nat. Ecol. Evol.">
        <title>Pezizomycetes genomes reveal the molecular basis of ectomycorrhizal truffle lifestyle.</title>
        <authorList>
            <person name="Murat C."/>
            <person name="Payen T."/>
            <person name="Noel B."/>
            <person name="Kuo A."/>
            <person name="Morin E."/>
            <person name="Chen J."/>
            <person name="Kohler A."/>
            <person name="Krizsan K."/>
            <person name="Balestrini R."/>
            <person name="Da Silva C."/>
            <person name="Montanini B."/>
            <person name="Hainaut M."/>
            <person name="Levati E."/>
            <person name="Barry K.W."/>
            <person name="Belfiori B."/>
            <person name="Cichocki N."/>
            <person name="Clum A."/>
            <person name="Dockter R.B."/>
            <person name="Fauchery L."/>
            <person name="Guy J."/>
            <person name="Iotti M."/>
            <person name="Le Tacon F."/>
            <person name="Lindquist E.A."/>
            <person name="Lipzen A."/>
            <person name="Malagnac F."/>
            <person name="Mello A."/>
            <person name="Molinier V."/>
            <person name="Miyauchi S."/>
            <person name="Poulain J."/>
            <person name="Riccioni C."/>
            <person name="Rubini A."/>
            <person name="Sitrit Y."/>
            <person name="Splivallo R."/>
            <person name="Traeger S."/>
            <person name="Wang M."/>
            <person name="Zifcakova L."/>
            <person name="Wipf D."/>
            <person name="Zambonelli A."/>
            <person name="Paolocci F."/>
            <person name="Nowrousian M."/>
            <person name="Ottonello S."/>
            <person name="Baldrian P."/>
            <person name="Spatafora J.W."/>
            <person name="Henrissat B."/>
            <person name="Nagy L.G."/>
            <person name="Aury J.M."/>
            <person name="Wincker P."/>
            <person name="Grigoriev I.V."/>
            <person name="Bonfante P."/>
            <person name="Martin F.M."/>
        </authorList>
    </citation>
    <scope>NUCLEOTIDE SEQUENCE [LARGE SCALE GENOMIC DNA]</scope>
    <source>
        <strain evidence="20 21">RN42</strain>
    </source>
</reference>
<dbReference type="GO" id="GO:0032585">
    <property type="term" value="C:multivesicular body membrane"/>
    <property type="evidence" value="ECO:0007669"/>
    <property type="project" value="UniProtKB-SubCell"/>
</dbReference>
<comment type="subcellular location">
    <subcellularLocation>
        <location evidence="3">Endosome</location>
        <location evidence="3">Multivesicular body membrane</location>
        <topology evidence="3">Single-pass type II membrane protein</topology>
    </subcellularLocation>
    <subcellularLocation>
        <location evidence="2">Prevacuolar compartment membrane</location>
        <topology evidence="2">Single-pass type II membrane protein</topology>
    </subcellularLocation>
</comment>
<feature type="region of interest" description="Disordered" evidence="18">
    <location>
        <begin position="621"/>
        <end position="650"/>
    </location>
</feature>
<dbReference type="GO" id="GO:0004620">
    <property type="term" value="F:phospholipase activity"/>
    <property type="evidence" value="ECO:0007669"/>
    <property type="project" value="TreeGrafter"/>
</dbReference>
<feature type="signal peptide" evidence="19">
    <location>
        <begin position="1"/>
        <end position="42"/>
    </location>
</feature>
<evidence type="ECO:0000256" key="15">
    <source>
        <dbReference type="ARBA" id="ARBA00023136"/>
    </source>
</evidence>
<comment type="subunit">
    <text evidence="5">Binds to both phosphatidylinositol (PI) and phosphatidylinositol 3,5-bisphosphate (PIP2).</text>
</comment>
<dbReference type="OrthoDB" id="58570at2759"/>
<dbReference type="Gene3D" id="3.40.50.1820">
    <property type="entry name" value="alpha/beta hydrolase"/>
    <property type="match status" value="1"/>
</dbReference>
<evidence type="ECO:0000256" key="12">
    <source>
        <dbReference type="ARBA" id="ARBA00022989"/>
    </source>
</evidence>
<evidence type="ECO:0000256" key="19">
    <source>
        <dbReference type="SAM" id="SignalP"/>
    </source>
</evidence>
<keyword evidence="7" id="KW-0812">Transmembrane</keyword>
<evidence type="ECO:0000256" key="3">
    <source>
        <dbReference type="ARBA" id="ARBA00004343"/>
    </source>
</evidence>
<dbReference type="FunFam" id="3.40.50.1820:FF:000129">
    <property type="entry name" value="Autophagy related lipase Atg15, putative"/>
    <property type="match status" value="1"/>
</dbReference>
<evidence type="ECO:0000256" key="9">
    <source>
        <dbReference type="ARBA" id="ARBA00022801"/>
    </source>
</evidence>
<proteinExistence type="inferred from homology"/>
<keyword evidence="21" id="KW-1185">Reference proteome</keyword>
<gene>
    <name evidence="20" type="ORF">BJ508DRAFT_324339</name>
</gene>
<dbReference type="Proteomes" id="UP000275078">
    <property type="component" value="Unassembled WGS sequence"/>
</dbReference>
<evidence type="ECO:0000256" key="2">
    <source>
        <dbReference type="ARBA" id="ARBA00004270"/>
    </source>
</evidence>
<keyword evidence="15" id="KW-0472">Membrane</keyword>
<evidence type="ECO:0000256" key="17">
    <source>
        <dbReference type="ARBA" id="ARBA00029828"/>
    </source>
</evidence>
<dbReference type="GO" id="GO:0005775">
    <property type="term" value="C:vacuolar lumen"/>
    <property type="evidence" value="ECO:0007669"/>
    <property type="project" value="TreeGrafter"/>
</dbReference>
<evidence type="ECO:0000256" key="6">
    <source>
        <dbReference type="ARBA" id="ARBA00013279"/>
    </source>
</evidence>
<keyword evidence="10" id="KW-0442">Lipid degradation</keyword>
<keyword evidence="11" id="KW-0735">Signal-anchor</keyword>
<dbReference type="EMBL" id="ML119663">
    <property type="protein sequence ID" value="RPA83623.1"/>
    <property type="molecule type" value="Genomic_DNA"/>
</dbReference>
<evidence type="ECO:0000256" key="7">
    <source>
        <dbReference type="ARBA" id="ARBA00022692"/>
    </source>
</evidence>
<evidence type="ECO:0000256" key="14">
    <source>
        <dbReference type="ARBA" id="ARBA00023098"/>
    </source>
</evidence>
<evidence type="ECO:0000256" key="13">
    <source>
        <dbReference type="ARBA" id="ARBA00023006"/>
    </source>
</evidence>
<feature type="region of interest" description="Disordered" evidence="18">
    <location>
        <begin position="594"/>
        <end position="613"/>
    </location>
</feature>
<dbReference type="CDD" id="cd00519">
    <property type="entry name" value="Lipase_3"/>
    <property type="match status" value="1"/>
</dbReference>
<organism evidence="20 21">
    <name type="scientific">Ascobolus immersus RN42</name>
    <dbReference type="NCBI Taxonomy" id="1160509"/>
    <lineage>
        <taxon>Eukaryota</taxon>
        <taxon>Fungi</taxon>
        <taxon>Dikarya</taxon>
        <taxon>Ascomycota</taxon>
        <taxon>Pezizomycotina</taxon>
        <taxon>Pezizomycetes</taxon>
        <taxon>Pezizales</taxon>
        <taxon>Ascobolaceae</taxon>
        <taxon>Ascobolus</taxon>
    </lineage>
</organism>